<feature type="transmembrane region" description="Helical" evidence="7">
    <location>
        <begin position="195"/>
        <end position="217"/>
    </location>
</feature>
<keyword evidence="6" id="KW-0902">Two-component regulatory system</keyword>
<dbReference type="CDD" id="cd00082">
    <property type="entry name" value="HisKA"/>
    <property type="match status" value="1"/>
</dbReference>
<dbReference type="SMART" id="SM00388">
    <property type="entry name" value="HisKA"/>
    <property type="match status" value="1"/>
</dbReference>
<evidence type="ECO:0000256" key="3">
    <source>
        <dbReference type="ARBA" id="ARBA00022553"/>
    </source>
</evidence>
<dbReference type="CDD" id="cd00075">
    <property type="entry name" value="HATPase"/>
    <property type="match status" value="1"/>
</dbReference>
<keyword evidence="7" id="KW-0472">Membrane</keyword>
<dbReference type="SUPFAM" id="SSF47384">
    <property type="entry name" value="Homodimeric domain of signal transducing histidine kinase"/>
    <property type="match status" value="1"/>
</dbReference>
<keyword evidence="5 9" id="KW-0418">Kinase</keyword>
<evidence type="ECO:0000256" key="7">
    <source>
        <dbReference type="SAM" id="Phobius"/>
    </source>
</evidence>
<dbReference type="Gene3D" id="3.30.565.10">
    <property type="entry name" value="Histidine kinase-like ATPase, C-terminal domain"/>
    <property type="match status" value="1"/>
</dbReference>
<dbReference type="SUPFAM" id="SSF55874">
    <property type="entry name" value="ATPase domain of HSP90 chaperone/DNA topoisomerase II/histidine kinase"/>
    <property type="match status" value="1"/>
</dbReference>
<accession>A0A9D1ZJL1</accession>
<keyword evidence="3" id="KW-0597">Phosphoprotein</keyword>
<dbReference type="InterPro" id="IPR050736">
    <property type="entry name" value="Sensor_HK_Regulatory"/>
</dbReference>
<keyword evidence="7" id="KW-1133">Transmembrane helix</keyword>
<evidence type="ECO:0000259" key="8">
    <source>
        <dbReference type="PROSITE" id="PS50109"/>
    </source>
</evidence>
<comment type="catalytic activity">
    <reaction evidence="1">
        <text>ATP + protein L-histidine = ADP + protein N-phospho-L-histidine.</text>
        <dbReference type="EC" id="2.7.13.3"/>
    </reaction>
</comment>
<name>A0A9D1ZJL1_9BACE</name>
<dbReference type="EMBL" id="DXCV01000064">
    <property type="protein sequence ID" value="HIY88953.1"/>
    <property type="molecule type" value="Genomic_DNA"/>
</dbReference>
<dbReference type="FunFam" id="3.30.565.10:FF:000006">
    <property type="entry name" value="Sensor histidine kinase WalK"/>
    <property type="match status" value="1"/>
</dbReference>
<evidence type="ECO:0000256" key="1">
    <source>
        <dbReference type="ARBA" id="ARBA00000085"/>
    </source>
</evidence>
<evidence type="ECO:0000313" key="9">
    <source>
        <dbReference type="EMBL" id="HIY88953.1"/>
    </source>
</evidence>
<organism evidence="9 10">
    <name type="scientific">Candidatus Bacteroides pullicola</name>
    <dbReference type="NCBI Taxonomy" id="2838475"/>
    <lineage>
        <taxon>Bacteria</taxon>
        <taxon>Pseudomonadati</taxon>
        <taxon>Bacteroidota</taxon>
        <taxon>Bacteroidia</taxon>
        <taxon>Bacteroidales</taxon>
        <taxon>Bacteroidaceae</taxon>
        <taxon>Bacteroides</taxon>
    </lineage>
</organism>
<dbReference type="PANTHER" id="PTHR43711:SF26">
    <property type="entry name" value="SENSOR HISTIDINE KINASE RCSC"/>
    <property type="match status" value="1"/>
</dbReference>
<dbReference type="SMART" id="SM00387">
    <property type="entry name" value="HATPase_c"/>
    <property type="match status" value="1"/>
</dbReference>
<evidence type="ECO:0000256" key="5">
    <source>
        <dbReference type="ARBA" id="ARBA00022777"/>
    </source>
</evidence>
<dbReference type="Proteomes" id="UP000886851">
    <property type="component" value="Unassembled WGS sequence"/>
</dbReference>
<dbReference type="InterPro" id="IPR036890">
    <property type="entry name" value="HATPase_C_sf"/>
</dbReference>
<dbReference type="InterPro" id="IPR005467">
    <property type="entry name" value="His_kinase_dom"/>
</dbReference>
<feature type="domain" description="Histidine kinase" evidence="8">
    <location>
        <begin position="233"/>
        <end position="450"/>
    </location>
</feature>
<protein>
    <recommendedName>
        <fullName evidence="2">histidine kinase</fullName>
        <ecNumber evidence="2">2.7.13.3</ecNumber>
    </recommendedName>
</protein>
<dbReference type="PRINTS" id="PR00344">
    <property type="entry name" value="BCTRLSENSOR"/>
</dbReference>
<evidence type="ECO:0000256" key="6">
    <source>
        <dbReference type="ARBA" id="ARBA00023012"/>
    </source>
</evidence>
<sequence>MSFLKRHLIFLTAALTLLVVATYEAYWLHGLYSTQHRALTTQISSLLTEAEGYEYAEKLRQSLESDNSILYTPSPNPQGTVISIDMDTLKGKPKEITVHRIDPDTQAGEIFIAGNFDIRRVDELFSLSLDSIGLPLPHQLRFFRDGEAMDSVSTAGYQPAEDDPVISITSNLNVGIYELRSPSLSTHILREMTGVLAVSAGILLMVVAAFGFIGKALRKQRDLERMKNDFTGNITHELKTPIAVAYAASDTLLECGLGENPTLREEYLNIIKGQLDKLAGLVEMILSTTLKNRDSLQLELTDTPIKPLLEEVAAQTRLSAKKPCTITLAVQPDDLTAQVDRKLMSSVLSTLLDNAVKYSGKQVTISLEARRNGEKTRISITDDGIGIAPRDQAHIFEKFYRVPTGDVHNVKGYGIGLFFAKGIVEKHGGRLTVESEPGKGSTFHIEIPTL</sequence>
<dbReference type="InterPro" id="IPR004358">
    <property type="entry name" value="Sig_transdc_His_kin-like_C"/>
</dbReference>
<dbReference type="Pfam" id="PF00512">
    <property type="entry name" value="HisKA"/>
    <property type="match status" value="1"/>
</dbReference>
<evidence type="ECO:0000313" key="10">
    <source>
        <dbReference type="Proteomes" id="UP000886851"/>
    </source>
</evidence>
<comment type="caution">
    <text evidence="9">The sequence shown here is derived from an EMBL/GenBank/DDBJ whole genome shotgun (WGS) entry which is preliminary data.</text>
</comment>
<dbReference type="EC" id="2.7.13.3" evidence="2"/>
<keyword evidence="7" id="KW-0812">Transmembrane</keyword>
<dbReference type="Gene3D" id="1.10.287.130">
    <property type="match status" value="1"/>
</dbReference>
<dbReference type="AlphaFoldDB" id="A0A9D1ZJL1"/>
<reference evidence="9" key="1">
    <citation type="journal article" date="2021" name="PeerJ">
        <title>Extensive microbial diversity within the chicken gut microbiome revealed by metagenomics and culture.</title>
        <authorList>
            <person name="Gilroy R."/>
            <person name="Ravi A."/>
            <person name="Getino M."/>
            <person name="Pursley I."/>
            <person name="Horton D.L."/>
            <person name="Alikhan N.F."/>
            <person name="Baker D."/>
            <person name="Gharbi K."/>
            <person name="Hall N."/>
            <person name="Watson M."/>
            <person name="Adriaenssens E.M."/>
            <person name="Foster-Nyarko E."/>
            <person name="Jarju S."/>
            <person name="Secka A."/>
            <person name="Antonio M."/>
            <person name="Oren A."/>
            <person name="Chaudhuri R.R."/>
            <person name="La Ragione R."/>
            <person name="Hildebrand F."/>
            <person name="Pallen M.J."/>
        </authorList>
    </citation>
    <scope>NUCLEOTIDE SEQUENCE</scope>
    <source>
        <strain evidence="9">Gambia2-208</strain>
    </source>
</reference>
<proteinExistence type="predicted"/>
<keyword evidence="4" id="KW-0808">Transferase</keyword>
<dbReference type="InterPro" id="IPR036097">
    <property type="entry name" value="HisK_dim/P_sf"/>
</dbReference>
<gene>
    <name evidence="9" type="ORF">H9824_09645</name>
</gene>
<dbReference type="Pfam" id="PF02518">
    <property type="entry name" value="HATPase_c"/>
    <property type="match status" value="1"/>
</dbReference>
<dbReference type="PROSITE" id="PS50109">
    <property type="entry name" value="HIS_KIN"/>
    <property type="match status" value="1"/>
</dbReference>
<dbReference type="InterPro" id="IPR003594">
    <property type="entry name" value="HATPase_dom"/>
</dbReference>
<evidence type="ECO:0000256" key="4">
    <source>
        <dbReference type="ARBA" id="ARBA00022679"/>
    </source>
</evidence>
<reference evidence="9" key="2">
    <citation type="submission" date="2021-04" db="EMBL/GenBank/DDBJ databases">
        <authorList>
            <person name="Gilroy R."/>
        </authorList>
    </citation>
    <scope>NUCLEOTIDE SEQUENCE</scope>
    <source>
        <strain evidence="9">Gambia2-208</strain>
    </source>
</reference>
<evidence type="ECO:0000256" key="2">
    <source>
        <dbReference type="ARBA" id="ARBA00012438"/>
    </source>
</evidence>
<dbReference type="GO" id="GO:0000155">
    <property type="term" value="F:phosphorelay sensor kinase activity"/>
    <property type="evidence" value="ECO:0007669"/>
    <property type="project" value="InterPro"/>
</dbReference>
<dbReference type="PANTHER" id="PTHR43711">
    <property type="entry name" value="TWO-COMPONENT HISTIDINE KINASE"/>
    <property type="match status" value="1"/>
</dbReference>
<dbReference type="InterPro" id="IPR003661">
    <property type="entry name" value="HisK_dim/P_dom"/>
</dbReference>